<evidence type="ECO:0000313" key="2">
    <source>
        <dbReference type="Proteomes" id="UP000824120"/>
    </source>
</evidence>
<dbReference type="EMBL" id="JACXVP010000008">
    <property type="protein sequence ID" value="KAG5590013.1"/>
    <property type="molecule type" value="Genomic_DNA"/>
</dbReference>
<gene>
    <name evidence="1" type="ORF">H5410_040527</name>
</gene>
<accession>A0A9J5XQC9</accession>
<dbReference type="Proteomes" id="UP000824120">
    <property type="component" value="Chromosome 8"/>
</dbReference>
<organism evidence="1 2">
    <name type="scientific">Solanum commersonii</name>
    <name type="common">Commerson's wild potato</name>
    <name type="synonym">Commerson's nightshade</name>
    <dbReference type="NCBI Taxonomy" id="4109"/>
    <lineage>
        <taxon>Eukaryota</taxon>
        <taxon>Viridiplantae</taxon>
        <taxon>Streptophyta</taxon>
        <taxon>Embryophyta</taxon>
        <taxon>Tracheophyta</taxon>
        <taxon>Spermatophyta</taxon>
        <taxon>Magnoliopsida</taxon>
        <taxon>eudicotyledons</taxon>
        <taxon>Gunneridae</taxon>
        <taxon>Pentapetalae</taxon>
        <taxon>asterids</taxon>
        <taxon>lamiids</taxon>
        <taxon>Solanales</taxon>
        <taxon>Solanaceae</taxon>
        <taxon>Solanoideae</taxon>
        <taxon>Solaneae</taxon>
        <taxon>Solanum</taxon>
    </lineage>
</organism>
<protein>
    <submittedName>
        <fullName evidence="1">Uncharacterized protein</fullName>
    </submittedName>
</protein>
<keyword evidence="2" id="KW-1185">Reference proteome</keyword>
<reference evidence="1 2" key="1">
    <citation type="submission" date="2020-09" db="EMBL/GenBank/DDBJ databases">
        <title>De no assembly of potato wild relative species, Solanum commersonii.</title>
        <authorList>
            <person name="Cho K."/>
        </authorList>
    </citation>
    <scope>NUCLEOTIDE SEQUENCE [LARGE SCALE GENOMIC DNA]</scope>
    <source>
        <strain evidence="1">LZ3.2</strain>
        <tissue evidence="1">Leaf</tissue>
    </source>
</reference>
<sequence>MKNEMQLEMQEQVDKTLQERLPILIAGLPKPPLVHCPVVYLQL</sequence>
<name>A0A9J5XQC9_SOLCO</name>
<proteinExistence type="predicted"/>
<evidence type="ECO:0000313" key="1">
    <source>
        <dbReference type="EMBL" id="KAG5590013.1"/>
    </source>
</evidence>
<comment type="caution">
    <text evidence="1">The sequence shown here is derived from an EMBL/GenBank/DDBJ whole genome shotgun (WGS) entry which is preliminary data.</text>
</comment>
<dbReference type="AlphaFoldDB" id="A0A9J5XQC9"/>